<protein>
    <submittedName>
        <fullName evidence="2">Uncharacterized protein</fullName>
    </submittedName>
</protein>
<evidence type="ECO:0000256" key="1">
    <source>
        <dbReference type="SAM" id="Phobius"/>
    </source>
</evidence>
<sequence>MLVAPALSCNAMLPPHHHLRFRLSSALQSASRFTLIFFCWTELFCIVSICTVLFPLLFITAATQILACCAAHARRDKSTRQEIVSVAMTPVGNMIVA</sequence>
<proteinExistence type="evidence at transcript level"/>
<dbReference type="AlphaFoldDB" id="B7ZZN2"/>
<dbReference type="EMBL" id="BT054774">
    <property type="protein sequence ID" value="ACL53381.1"/>
    <property type="molecule type" value="mRNA"/>
</dbReference>
<name>B7ZZN2_MAIZE</name>
<keyword evidence="1" id="KW-1133">Transmembrane helix</keyword>
<reference evidence="2" key="1">
    <citation type="journal article" date="2009" name="PLoS Genet.">
        <title>Sequencing, mapping, and analysis of 27,455 maize full-length cDNAs.</title>
        <authorList>
            <person name="Soderlund C."/>
            <person name="Descour A."/>
            <person name="Kudrna D."/>
            <person name="Bomhoff M."/>
            <person name="Boyd L."/>
            <person name="Currie J."/>
            <person name="Angelova A."/>
            <person name="Collura K."/>
            <person name="Wissotski M."/>
            <person name="Ashley E."/>
            <person name="Morrow D."/>
            <person name="Fernandes J."/>
            <person name="Walbot V."/>
            <person name="Yu Y."/>
        </authorList>
    </citation>
    <scope>NUCLEOTIDE SEQUENCE</scope>
    <source>
        <strain evidence="2">B73</strain>
    </source>
</reference>
<keyword evidence="1" id="KW-0812">Transmembrane</keyword>
<accession>B7ZZN2</accession>
<organism evidence="2">
    <name type="scientific">Zea mays</name>
    <name type="common">Maize</name>
    <dbReference type="NCBI Taxonomy" id="4577"/>
    <lineage>
        <taxon>Eukaryota</taxon>
        <taxon>Viridiplantae</taxon>
        <taxon>Streptophyta</taxon>
        <taxon>Embryophyta</taxon>
        <taxon>Tracheophyta</taxon>
        <taxon>Spermatophyta</taxon>
        <taxon>Magnoliopsida</taxon>
        <taxon>Liliopsida</taxon>
        <taxon>Poales</taxon>
        <taxon>Poaceae</taxon>
        <taxon>PACMAD clade</taxon>
        <taxon>Panicoideae</taxon>
        <taxon>Andropogonodae</taxon>
        <taxon>Andropogoneae</taxon>
        <taxon>Tripsacinae</taxon>
        <taxon>Zea</taxon>
    </lineage>
</organism>
<dbReference type="HOGENOM" id="CLU_2349874_0_0_1"/>
<feature type="transmembrane region" description="Helical" evidence="1">
    <location>
        <begin position="33"/>
        <end position="59"/>
    </location>
</feature>
<evidence type="ECO:0000313" key="2">
    <source>
        <dbReference type="EMBL" id="ACL53381.1"/>
    </source>
</evidence>
<keyword evidence="1" id="KW-0472">Membrane</keyword>